<protein>
    <submittedName>
        <fullName evidence="3">Bm10502</fullName>
    </submittedName>
</protein>
<name>A0A0H5SNJ1_BRUMA</name>
<reference evidence="3" key="1">
    <citation type="journal article" date="2007" name="Science">
        <title>Draft genome of the filarial nematode parasite Brugia malayi.</title>
        <authorList>
            <person name="Ghedin E."/>
            <person name="Wang S."/>
            <person name="Spiro D."/>
            <person name="Caler E."/>
            <person name="Zhao Q."/>
            <person name="Crabtree J."/>
            <person name="Allen J.E."/>
            <person name="Delcher A.L."/>
            <person name="Guiliano D.B."/>
            <person name="Miranda-Saavedra D."/>
            <person name="Angiuoli S.V."/>
            <person name="Creasy T."/>
            <person name="Amedeo P."/>
            <person name="Haas B."/>
            <person name="El-Sayed N.M."/>
            <person name="Wortman J.R."/>
            <person name="Feldblyum T."/>
            <person name="Tallon L."/>
            <person name="Schatz M."/>
            <person name="Shumway M."/>
            <person name="Koo H."/>
            <person name="Salzberg S.L."/>
            <person name="Schobel S."/>
            <person name="Pertea M."/>
            <person name="Pop M."/>
            <person name="White O."/>
            <person name="Barton G.J."/>
            <person name="Carlow C.K."/>
            <person name="Crawford M.J."/>
            <person name="Daub J."/>
            <person name="Dimmic M.W."/>
            <person name="Estes C.F."/>
            <person name="Foster J.M."/>
            <person name="Ganatra M."/>
            <person name="Gregory W.F."/>
            <person name="Johnson N.M."/>
            <person name="Jin J."/>
            <person name="Komuniecki R."/>
            <person name="Korf I."/>
            <person name="Kumar S."/>
            <person name="Laney S."/>
            <person name="Li B.W."/>
            <person name="Li W."/>
            <person name="Lindblom T.H."/>
            <person name="Lustigman S."/>
            <person name="Ma D."/>
            <person name="Maina C.V."/>
            <person name="Martin D.M."/>
            <person name="McCarter J.P."/>
            <person name="McReynolds L."/>
            <person name="Mitreva M."/>
            <person name="Nutman T.B."/>
            <person name="Parkinson J."/>
            <person name="Peregrin-Alvarez J.M."/>
            <person name="Poole C."/>
            <person name="Ren Q."/>
            <person name="Saunders L."/>
            <person name="Sluder A.E."/>
            <person name="Smith K."/>
            <person name="Stanke M."/>
            <person name="Unnasch T.R."/>
            <person name="Ware J."/>
            <person name="Wei A.D."/>
            <person name="Weil G."/>
            <person name="Williams D.J."/>
            <person name="Zhang Y."/>
            <person name="Williams S.A."/>
            <person name="Fraser-Liggett C."/>
            <person name="Slatko B."/>
            <person name="Blaxter M.L."/>
            <person name="Scott A.L."/>
        </authorList>
    </citation>
    <scope>NUCLEOTIDE SEQUENCE</scope>
    <source>
        <strain evidence="3">FR3</strain>
    </source>
</reference>
<evidence type="ECO:0000256" key="1">
    <source>
        <dbReference type="SAM" id="Coils"/>
    </source>
</evidence>
<evidence type="ECO:0000256" key="2">
    <source>
        <dbReference type="SAM" id="MobiDB-lite"/>
    </source>
</evidence>
<dbReference type="EMBL" id="LN856998">
    <property type="protein sequence ID" value="CRZ25212.1"/>
    <property type="molecule type" value="Genomic_DNA"/>
</dbReference>
<accession>A0A0H5SNJ1</accession>
<dbReference type="Gene3D" id="1.10.287.1490">
    <property type="match status" value="1"/>
</dbReference>
<feature type="coiled-coil region" evidence="1">
    <location>
        <begin position="265"/>
        <end position="292"/>
    </location>
</feature>
<keyword evidence="1" id="KW-0175">Coiled coil</keyword>
<reference evidence="3" key="2">
    <citation type="submission" date="2012-12" db="EMBL/GenBank/DDBJ databases">
        <authorList>
            <person name="Gao Y.W."/>
            <person name="Fan S.T."/>
            <person name="Sun H.T."/>
            <person name="Wang Z."/>
            <person name="Gao X.L."/>
            <person name="Li Y.G."/>
            <person name="Wang T.C."/>
            <person name="Zhang K."/>
            <person name="Xu W.W."/>
            <person name="Yu Z.J."/>
            <person name="Xia X.Z."/>
        </authorList>
    </citation>
    <scope>NUCLEOTIDE SEQUENCE</scope>
    <source>
        <strain evidence="3">FR3</strain>
    </source>
</reference>
<evidence type="ECO:0000313" key="3">
    <source>
        <dbReference type="EMBL" id="CRZ25212.1"/>
    </source>
</evidence>
<organism evidence="3">
    <name type="scientific">Brugia malayi</name>
    <name type="common">Filarial nematode worm</name>
    <dbReference type="NCBI Taxonomy" id="6279"/>
    <lineage>
        <taxon>Eukaryota</taxon>
        <taxon>Metazoa</taxon>
        <taxon>Ecdysozoa</taxon>
        <taxon>Nematoda</taxon>
        <taxon>Chromadorea</taxon>
        <taxon>Rhabditida</taxon>
        <taxon>Spirurina</taxon>
        <taxon>Spiruromorpha</taxon>
        <taxon>Filarioidea</taxon>
        <taxon>Onchocercidae</taxon>
        <taxon>Brugia</taxon>
    </lineage>
</organism>
<feature type="region of interest" description="Disordered" evidence="2">
    <location>
        <begin position="78"/>
        <end position="111"/>
    </location>
</feature>
<sequence>MHNRIENVRSSSDDNGDIVKQRSTDMTCLDGIDARKYADFLNLFNSLKKRNTSPVNIDHTRHLASVQHGRSRYRNVSAVDDSLPSTSSQQSSATSQNSNHEHVLESYQLSRKSQPSTLSDIDLTTTISGTASFEQSHCFNNSIAQSTETVSIGKNTVTRKEYIGKNTIGKNTVTRSLSFDANCTAIKRNCFERNSDLDVATVVVQEMDDKNPIHINSECRDFNLRKLSEKKNIHSEPFNKKEVSFCETSSVETENYIDADKLQEIKTLRNINKTLAKKLAKAERIAQLLQIQLKFYDKTSDAKFACKLADAIDQLKLLLPSDRFRDEAVEVLNSVTPSVDINDEKSLFLNNLLKEIEYDKATLSNSGTLRKYCERLVEYARKHPPVLMELQNQINEIHILKLRNSAEHEIMIKNNPNGNIIDGSCENHQHQITSLEANLVLHREQLAMKDVQLRQLEEEIGNAHRCNQQLNAKLGSMVTANSTNFLNQEKELRKALKERTSECDSLKKKVEKFERDRQQWENQKRALEAKQPMDVQMLQGQKRELTMQLDREQAEKQELFMQINSLIAQLADANRVTSDQQECNVLKDENEKLKKQITDILAVQSQLNTDVHNLQEEVRCKNQEVENAQDESKRLRLIMNNEKVQLKSSIEELQRDLQMKSAALQSLMLAKQDIKTNEADSAMITQLTAENEELRGQIDVIRNEIKGRASEIEEVKSESGEKLRNLQSELDFMRENAKKKEAELSKQSDEIGKLQSELNSALETMQKREVELSSMRNNEVHEISQLREDIEKYKLDAEKLSERLEKSQKNLVECEKKYDALKKDTEAKITWGNNALADARRKFEEEIKQQEIKHNDLKQSLKMEETRTQEAEHEAKNCRLKIIDLEEELNVLRIQTDKQRSVDEQVRLLREELKQARNKISAQAADLEKAEIDADEADRSSRETIDELEEEVRSLQEKLKILEIDEEKQSKRLLVTEQEMMRNQENSEKYEKKCKMLTKELEEVRTAFADTSALLETFKAENEKLSAKASLEDEVLTLATSLQSARDEISMKHDEIAKLRKELRELREENERLLMDIDVQTQALQQDAQLARSECDEMRKEMEKCKNDSVVQQQKNDVILMELRNEISKLEEQVIEKERMFASAQSDLESKHQKILIETKQQYGQKIAELNKAVGELKASESGKINKLNAVMTNLRKELVVKGGSVASFRIDQHDEFQNSKTQNLDLSPRSDFEEKLATLKECIADVLEEKLLFEQSDCQLVLVNKATQTKTEIEEGRHIISVNNDDEEEAVKHRDKDAVLIKLDDCNCTSRSCGETNEQIWKSKSSSEVWGLRAELAFLKKQMKDEEMDRKCLQKRIQVLQATVQENKEVLDSIKETEKDVKSDKLETEGRLDPFEEQIKKLRTELMSVQECREQYKREIEERDLDITSLKKDIENLTSDMRSCKTRLQESSRLEERNRVIEFENKNLLDECSSLKAKLTKLKEQFVEMENENNRKHVEKVKDLNQQLDKAHQACELSRVEMDRLREQSENLSKEVNYLRNFLNIANTEKEQLKTEALERLKEMERLSCERMELEVTRQQLDEAIAEGERQAQELASLKVQTKSNEDLERDRQQELHDLREQIQTIEENWKMECSKSEAITQAAEKELEKLTKTNETFIEDIKRLTNELEVERKRIIDLGIEKMHLSNEIGQLRNEVETLKTKNVLDEDLPDVKNKLNELMAENAQLAGELLKEHNLLDKELSKQDQQLEGLLEKHCKNEEKLLREKNREELMKLTEDFERRLQQCNEEWRVKSNNQMEILNREMQSVKDKNKELLSQNERMRKEMDEMQQEVKKSKQVSEELDIRERLKKSDDSLSRFETVCSTPTPPPRKRIGNEITDEILQVSLAEENKKLKKDIDMQHRLVVVLRRKLQSMQQQQQQQQQQ</sequence>
<dbReference type="WormBase" id="Bm10502">
    <property type="protein sequence ID" value="BM42509"/>
    <property type="gene ID" value="WBGene00230763"/>
</dbReference>
<feature type="compositionally biased region" description="Low complexity" evidence="2">
    <location>
        <begin position="85"/>
        <end position="98"/>
    </location>
</feature>
<evidence type="ECO:0000313" key="4">
    <source>
        <dbReference type="WormBase" id="Bm10502"/>
    </source>
</evidence>
<feature type="coiled-coil region" evidence="1">
    <location>
        <begin position="1337"/>
        <end position="1847"/>
    </location>
</feature>
<gene>
    <name evidence="3 4" type="ORF">Bm10502</name>
    <name evidence="3" type="ORF">BM_Bm10502</name>
</gene>
<feature type="coiled-coil region" evidence="1">
    <location>
        <begin position="425"/>
        <end position="1180"/>
    </location>
</feature>
<proteinExistence type="predicted"/>